<evidence type="ECO:0000313" key="1">
    <source>
        <dbReference type="EMBL" id="KAG2260779.1"/>
    </source>
</evidence>
<dbReference type="EMBL" id="JAAMPC010000015">
    <property type="protein sequence ID" value="KAG2260779.1"/>
    <property type="molecule type" value="Genomic_DNA"/>
</dbReference>
<gene>
    <name evidence="1" type="ORF">Bca52824_080073</name>
</gene>
<organism evidence="1 2">
    <name type="scientific">Brassica carinata</name>
    <name type="common">Ethiopian mustard</name>
    <name type="synonym">Abyssinian cabbage</name>
    <dbReference type="NCBI Taxonomy" id="52824"/>
    <lineage>
        <taxon>Eukaryota</taxon>
        <taxon>Viridiplantae</taxon>
        <taxon>Streptophyta</taxon>
        <taxon>Embryophyta</taxon>
        <taxon>Tracheophyta</taxon>
        <taxon>Spermatophyta</taxon>
        <taxon>Magnoliopsida</taxon>
        <taxon>eudicotyledons</taxon>
        <taxon>Gunneridae</taxon>
        <taxon>Pentapetalae</taxon>
        <taxon>rosids</taxon>
        <taxon>malvids</taxon>
        <taxon>Brassicales</taxon>
        <taxon>Brassicaceae</taxon>
        <taxon>Brassiceae</taxon>
        <taxon>Brassica</taxon>
    </lineage>
</organism>
<evidence type="ECO:0000313" key="2">
    <source>
        <dbReference type="Proteomes" id="UP000886595"/>
    </source>
</evidence>
<protein>
    <submittedName>
        <fullName evidence="1">Uncharacterized protein</fullName>
    </submittedName>
</protein>
<name>A0A8X7PYM6_BRACI</name>
<proteinExistence type="predicted"/>
<accession>A0A8X7PYM6</accession>
<comment type="caution">
    <text evidence="1">The sequence shown here is derived from an EMBL/GenBank/DDBJ whole genome shotgun (WGS) entry which is preliminary data.</text>
</comment>
<reference evidence="1 2" key="1">
    <citation type="submission" date="2020-02" db="EMBL/GenBank/DDBJ databases">
        <authorList>
            <person name="Ma Q."/>
            <person name="Huang Y."/>
            <person name="Song X."/>
            <person name="Pei D."/>
        </authorList>
    </citation>
    <scope>NUCLEOTIDE SEQUENCE [LARGE SCALE GENOMIC DNA]</scope>
    <source>
        <strain evidence="1">Sxm20200214</strain>
        <tissue evidence="1">Leaf</tissue>
    </source>
</reference>
<keyword evidence="2" id="KW-1185">Reference proteome</keyword>
<dbReference type="AlphaFoldDB" id="A0A8X7PYM6"/>
<dbReference type="Proteomes" id="UP000886595">
    <property type="component" value="Unassembled WGS sequence"/>
</dbReference>
<sequence>MATKLDTSSLLFALLSKCSLLTQTHLAFSLLVASMACLAVSLFTGLIPEDPHGENTSSIAVTKPP</sequence>